<dbReference type="InterPro" id="IPR003583">
    <property type="entry name" value="Hlx-hairpin-Hlx_DNA-bd_motif"/>
</dbReference>
<dbReference type="SUPFAM" id="SSF50249">
    <property type="entry name" value="Nucleic acid-binding proteins"/>
    <property type="match status" value="1"/>
</dbReference>
<dbReference type="GO" id="GO:0005524">
    <property type="term" value="F:ATP binding"/>
    <property type="evidence" value="ECO:0007669"/>
    <property type="project" value="InterPro"/>
</dbReference>
<keyword evidence="4 6" id="KW-0233">DNA recombination</keyword>
<evidence type="ECO:0000313" key="10">
    <source>
        <dbReference type="Proteomes" id="UP000521676"/>
    </source>
</evidence>
<dbReference type="SUPFAM" id="SSF47781">
    <property type="entry name" value="RuvA domain 2-like"/>
    <property type="match status" value="1"/>
</dbReference>
<feature type="region of interest" description="Domain III" evidence="6">
    <location>
        <begin position="148"/>
        <end position="198"/>
    </location>
</feature>
<comment type="subunit">
    <text evidence="6">Homotetramer. Forms an RuvA(8)-RuvB(12)-Holliday junction (HJ) complex. HJ DNA is sandwiched between 2 RuvA tetramers; dsDNA enters through RuvA and exits via RuvB. An RuvB hexamer assembles on each DNA strand where it exits the tetramer. Each RuvB hexamer is contacted by two RuvA subunits (via domain III) on 2 adjacent RuvB subunits; this complex drives branch migration. In the full resolvosome a probable DNA-RuvA(4)-RuvB(12)-RuvC(2) complex forms which resolves the HJ.</text>
</comment>
<feature type="region of interest" description="Domain I" evidence="6">
    <location>
        <begin position="1"/>
        <end position="64"/>
    </location>
</feature>
<dbReference type="GO" id="GO:0048476">
    <property type="term" value="C:Holliday junction resolvase complex"/>
    <property type="evidence" value="ECO:0007669"/>
    <property type="project" value="UniProtKB-UniRule"/>
</dbReference>
<dbReference type="RefSeq" id="WP_341472058.1">
    <property type="nucleotide sequence ID" value="NZ_CP128401.1"/>
</dbReference>
<comment type="subcellular location">
    <subcellularLocation>
        <location evidence="6">Cytoplasm</location>
    </subcellularLocation>
</comment>
<accession>A0A8T7M423</accession>
<evidence type="ECO:0000313" key="11">
    <source>
        <dbReference type="Proteomes" id="UP001431572"/>
    </source>
</evidence>
<gene>
    <name evidence="6 8" type="primary">ruvA</name>
    <name evidence="8" type="ORF">HXX08_13280</name>
    <name evidence="9" type="ORF">OZ401_004689</name>
</gene>
<name>A0A8T7M423_9CHLR</name>
<evidence type="ECO:0000256" key="6">
    <source>
        <dbReference type="HAMAP-Rule" id="MF_00031"/>
    </source>
</evidence>
<reference evidence="8 10" key="1">
    <citation type="submission" date="2020-06" db="EMBL/GenBank/DDBJ databases">
        <title>Anoxygenic phototrophic Chloroflexota member uses a Type I reaction center.</title>
        <authorList>
            <person name="Tsuji J.M."/>
            <person name="Shaw N.A."/>
            <person name="Nagashima S."/>
            <person name="Venkiteswaran J."/>
            <person name="Schiff S.L."/>
            <person name="Hanada S."/>
            <person name="Tank M."/>
            <person name="Neufeld J.D."/>
        </authorList>
    </citation>
    <scope>NUCLEOTIDE SEQUENCE [LARGE SCALE GENOMIC DNA]</scope>
    <source>
        <strain evidence="8">L227-S17</strain>
    </source>
</reference>
<dbReference type="Pfam" id="PF07499">
    <property type="entry name" value="RuvA_C"/>
    <property type="match status" value="1"/>
</dbReference>
<protein>
    <recommendedName>
        <fullName evidence="6">Holliday junction branch migration complex subunit RuvA</fullName>
    </recommendedName>
</protein>
<sequence length="198" mass="21313">MIAAVRGQLEQMGTDSVLINVGGVSLRVFVPTSVLDELGEIGREVKLFTHFYVREDQLALYGFKTTEQQELFEMLLSVSGVGPRAALNLIGTADVGATHLAIAQSNVDFLKKVSGIGPKTAARIILELKGKLVDVQTAKTSRKVEANPTVLERRQLVEALGGLGYTPAEIQTALNALPAGQELSLEEQVLEALRFLGQ</sequence>
<dbReference type="NCBIfam" id="TIGR00084">
    <property type="entry name" value="ruvA"/>
    <property type="match status" value="1"/>
</dbReference>
<dbReference type="GO" id="GO:0009378">
    <property type="term" value="F:four-way junction helicase activity"/>
    <property type="evidence" value="ECO:0007669"/>
    <property type="project" value="InterPro"/>
</dbReference>
<reference evidence="9" key="2">
    <citation type="journal article" date="2024" name="Nature">
        <title>Anoxygenic phototroph of the Chloroflexota uses a type I reaction centre.</title>
        <authorList>
            <person name="Tsuji J.M."/>
            <person name="Shaw N.A."/>
            <person name="Nagashima S."/>
            <person name="Venkiteswaran J.J."/>
            <person name="Schiff S.L."/>
            <person name="Watanabe T."/>
            <person name="Fukui M."/>
            <person name="Hanada S."/>
            <person name="Tank M."/>
            <person name="Neufeld J.D."/>
        </authorList>
    </citation>
    <scope>NUCLEOTIDE SEQUENCE</scope>
    <source>
        <strain evidence="9">L227-S17</strain>
        <plasmid evidence="9 11">unnamed1</plasmid>
    </source>
</reference>
<dbReference type="InterPro" id="IPR013849">
    <property type="entry name" value="DNA_helicase_Holl-junc_RuvA_I"/>
</dbReference>
<keyword evidence="8" id="KW-0378">Hydrolase</keyword>
<dbReference type="InterPro" id="IPR010994">
    <property type="entry name" value="RuvA_2-like"/>
</dbReference>
<keyword evidence="11" id="KW-1185">Reference proteome</keyword>
<evidence type="ECO:0000313" key="9">
    <source>
        <dbReference type="EMBL" id="WJW70181.1"/>
    </source>
</evidence>
<dbReference type="GO" id="GO:0000400">
    <property type="term" value="F:four-way junction DNA binding"/>
    <property type="evidence" value="ECO:0007669"/>
    <property type="project" value="UniProtKB-UniRule"/>
</dbReference>
<evidence type="ECO:0000256" key="5">
    <source>
        <dbReference type="ARBA" id="ARBA00023204"/>
    </source>
</evidence>
<comment type="caution">
    <text evidence="6">Lacks conserved residue(s) required for the propagation of feature annotation.</text>
</comment>
<dbReference type="AlphaFoldDB" id="A0A8T7M423"/>
<dbReference type="InterPro" id="IPR000085">
    <property type="entry name" value="RuvA"/>
</dbReference>
<dbReference type="Gene3D" id="1.10.150.20">
    <property type="entry name" value="5' to 3' exonuclease, C-terminal subdomain"/>
    <property type="match status" value="1"/>
</dbReference>
<keyword evidence="2 6" id="KW-0227">DNA damage</keyword>
<keyword evidence="9" id="KW-0614">Plasmid</keyword>
<comment type="domain">
    <text evidence="6">Has three domains with a flexible linker between the domains II and III and assumes an 'L' shape. Domain III is highly mobile and contacts RuvB.</text>
</comment>
<dbReference type="Pfam" id="PF01330">
    <property type="entry name" value="RuvA_N"/>
    <property type="match status" value="1"/>
</dbReference>
<dbReference type="GO" id="GO:0006310">
    <property type="term" value="P:DNA recombination"/>
    <property type="evidence" value="ECO:0007669"/>
    <property type="project" value="UniProtKB-UniRule"/>
</dbReference>
<comment type="function">
    <text evidence="6">The RuvA-RuvB-RuvC complex processes Holliday junction (HJ) DNA during genetic recombination and DNA repair, while the RuvA-RuvB complex plays an important role in the rescue of blocked DNA replication forks via replication fork reversal (RFR). RuvA specifically binds to HJ cruciform DNA, conferring on it an open structure. The RuvB hexamer acts as an ATP-dependent pump, pulling dsDNA into and through the RuvAB complex. HJ branch migration allows RuvC to scan DNA until it finds its consensus sequence, where it cleaves and resolves the cruciform DNA.</text>
</comment>
<dbReference type="EMBL" id="CP128401">
    <property type="protein sequence ID" value="WJW70181.1"/>
    <property type="molecule type" value="Genomic_DNA"/>
</dbReference>
<dbReference type="EMBL" id="JACATZ010000001">
    <property type="protein sequence ID" value="NWJ46834.1"/>
    <property type="molecule type" value="Genomic_DNA"/>
</dbReference>
<dbReference type="InterPro" id="IPR012340">
    <property type="entry name" value="NA-bd_OB-fold"/>
</dbReference>
<dbReference type="GO" id="GO:0006281">
    <property type="term" value="P:DNA repair"/>
    <property type="evidence" value="ECO:0007669"/>
    <property type="project" value="UniProtKB-UniRule"/>
</dbReference>
<dbReference type="Pfam" id="PF14520">
    <property type="entry name" value="HHH_5"/>
    <property type="match status" value="1"/>
</dbReference>
<feature type="domain" description="Helix-hairpin-helix DNA-binding motif class 1" evidence="7">
    <location>
        <begin position="108"/>
        <end position="127"/>
    </location>
</feature>
<evidence type="ECO:0000256" key="1">
    <source>
        <dbReference type="ARBA" id="ARBA00022490"/>
    </source>
</evidence>
<dbReference type="Proteomes" id="UP000521676">
    <property type="component" value="Unassembled WGS sequence"/>
</dbReference>
<dbReference type="InterPro" id="IPR011114">
    <property type="entry name" value="RuvA_C"/>
</dbReference>
<evidence type="ECO:0000256" key="2">
    <source>
        <dbReference type="ARBA" id="ARBA00022763"/>
    </source>
</evidence>
<evidence type="ECO:0000256" key="4">
    <source>
        <dbReference type="ARBA" id="ARBA00023172"/>
    </source>
</evidence>
<keyword evidence="3 6" id="KW-0238">DNA-binding</keyword>
<evidence type="ECO:0000259" key="7">
    <source>
        <dbReference type="SMART" id="SM00278"/>
    </source>
</evidence>
<dbReference type="Gene3D" id="2.40.50.140">
    <property type="entry name" value="Nucleic acid-binding proteins"/>
    <property type="match status" value="1"/>
</dbReference>
<dbReference type="CDD" id="cd14332">
    <property type="entry name" value="UBA_RuvA_C"/>
    <property type="match status" value="1"/>
</dbReference>
<dbReference type="GO" id="GO:0005737">
    <property type="term" value="C:cytoplasm"/>
    <property type="evidence" value="ECO:0007669"/>
    <property type="project" value="UniProtKB-SubCell"/>
</dbReference>
<dbReference type="GO" id="GO:0016787">
    <property type="term" value="F:hydrolase activity"/>
    <property type="evidence" value="ECO:0007669"/>
    <property type="project" value="UniProtKB-KW"/>
</dbReference>
<dbReference type="Proteomes" id="UP001431572">
    <property type="component" value="Plasmid unnamed1"/>
</dbReference>
<dbReference type="SMART" id="SM00278">
    <property type="entry name" value="HhH1"/>
    <property type="match status" value="2"/>
</dbReference>
<keyword evidence="1 6" id="KW-0963">Cytoplasm</keyword>
<geneLocation type="plasmid" evidence="9 11">
    <name>unnamed1</name>
</geneLocation>
<dbReference type="GO" id="GO:0009379">
    <property type="term" value="C:Holliday junction helicase complex"/>
    <property type="evidence" value="ECO:0007669"/>
    <property type="project" value="InterPro"/>
</dbReference>
<feature type="domain" description="Helix-hairpin-helix DNA-binding motif class 1" evidence="7">
    <location>
        <begin position="73"/>
        <end position="92"/>
    </location>
</feature>
<dbReference type="HAMAP" id="MF_00031">
    <property type="entry name" value="DNA_HJ_migration_RuvA"/>
    <property type="match status" value="1"/>
</dbReference>
<proteinExistence type="inferred from homology"/>
<evidence type="ECO:0000256" key="3">
    <source>
        <dbReference type="ARBA" id="ARBA00023125"/>
    </source>
</evidence>
<dbReference type="Gene3D" id="1.10.8.10">
    <property type="entry name" value="DNA helicase RuvA subunit, C-terminal domain"/>
    <property type="match status" value="1"/>
</dbReference>
<keyword evidence="5 6" id="KW-0234">DNA repair</keyword>
<comment type="similarity">
    <text evidence="6">Belongs to the RuvA family.</text>
</comment>
<evidence type="ECO:0000313" key="8">
    <source>
        <dbReference type="EMBL" id="NWJ46834.1"/>
    </source>
</evidence>
<organism evidence="8 10">
    <name type="scientific">Candidatus Chlorohelix allophototropha</name>
    <dbReference type="NCBI Taxonomy" id="3003348"/>
    <lineage>
        <taxon>Bacteria</taxon>
        <taxon>Bacillati</taxon>
        <taxon>Chloroflexota</taxon>
        <taxon>Chloroflexia</taxon>
        <taxon>Candidatus Chloroheliales</taxon>
        <taxon>Candidatus Chloroheliaceae</taxon>
        <taxon>Candidatus Chlorohelix</taxon>
    </lineage>
</organism>